<gene>
    <name evidence="2" type="ORF">HGA13_08810</name>
</gene>
<accession>A0A846XEM0</accession>
<dbReference type="RefSeq" id="WP_068040342.1">
    <property type="nucleotide sequence ID" value="NZ_JAAXOO010000002.1"/>
</dbReference>
<organism evidence="2 3">
    <name type="scientific">Nocardia speluncae</name>
    <dbReference type="NCBI Taxonomy" id="419477"/>
    <lineage>
        <taxon>Bacteria</taxon>
        <taxon>Bacillati</taxon>
        <taxon>Actinomycetota</taxon>
        <taxon>Actinomycetes</taxon>
        <taxon>Mycobacteriales</taxon>
        <taxon>Nocardiaceae</taxon>
        <taxon>Nocardia</taxon>
    </lineage>
</organism>
<evidence type="ECO:0000256" key="1">
    <source>
        <dbReference type="ARBA" id="ARBA00006484"/>
    </source>
</evidence>
<dbReference type="Gene3D" id="3.40.50.720">
    <property type="entry name" value="NAD(P)-binding Rossmann-like Domain"/>
    <property type="match status" value="1"/>
</dbReference>
<name>A0A846XEM0_9NOCA</name>
<evidence type="ECO:0000313" key="2">
    <source>
        <dbReference type="EMBL" id="NKY33166.1"/>
    </source>
</evidence>
<comment type="similarity">
    <text evidence="1">Belongs to the short-chain dehydrogenases/reductases (SDR) family.</text>
</comment>
<protein>
    <submittedName>
        <fullName evidence="2">SDR family oxidoreductase</fullName>
    </submittedName>
</protein>
<dbReference type="SUPFAM" id="SSF51735">
    <property type="entry name" value="NAD(P)-binding Rossmann-fold domains"/>
    <property type="match status" value="1"/>
</dbReference>
<reference evidence="2 3" key="1">
    <citation type="submission" date="2020-04" db="EMBL/GenBank/DDBJ databases">
        <title>MicrobeNet Type strains.</title>
        <authorList>
            <person name="Nicholson A.C."/>
        </authorList>
    </citation>
    <scope>NUCLEOTIDE SEQUENCE [LARGE SCALE GENOMIC DNA]</scope>
    <source>
        <strain evidence="2 3">DSM 45078</strain>
    </source>
</reference>
<sequence>MDQVHRGRYHAGHSLDLAVWDHTLEVALRGSMLTIRGAVPRMLESGGGRIVNTSSGAAFVGEAQRPAYAVAKAGVGALTRHVASRWGKHGIRCNAVAPGLVDTPRARANSKDFWEAALAAIPSGRLGDVLDIASAVAFLLSEESSWVNGQVINVDGGSVMR</sequence>
<comment type="caution">
    <text evidence="2">The sequence shown here is derived from an EMBL/GenBank/DDBJ whole genome shotgun (WGS) entry which is preliminary data.</text>
</comment>
<dbReference type="Pfam" id="PF13561">
    <property type="entry name" value="adh_short_C2"/>
    <property type="match status" value="1"/>
</dbReference>
<dbReference type="InterPro" id="IPR002347">
    <property type="entry name" value="SDR_fam"/>
</dbReference>
<dbReference type="InterPro" id="IPR036291">
    <property type="entry name" value="NAD(P)-bd_dom_sf"/>
</dbReference>
<dbReference type="InterPro" id="IPR020904">
    <property type="entry name" value="Sc_DH/Rdtase_CS"/>
</dbReference>
<dbReference type="PRINTS" id="PR00081">
    <property type="entry name" value="GDHRDH"/>
</dbReference>
<dbReference type="PROSITE" id="PS00061">
    <property type="entry name" value="ADH_SHORT"/>
    <property type="match status" value="1"/>
</dbReference>
<dbReference type="CDD" id="cd05233">
    <property type="entry name" value="SDR_c"/>
    <property type="match status" value="1"/>
</dbReference>
<dbReference type="PANTHER" id="PTHR42760">
    <property type="entry name" value="SHORT-CHAIN DEHYDROGENASES/REDUCTASES FAMILY MEMBER"/>
    <property type="match status" value="1"/>
</dbReference>
<keyword evidence="3" id="KW-1185">Reference proteome</keyword>
<proteinExistence type="inferred from homology"/>
<dbReference type="Proteomes" id="UP000565715">
    <property type="component" value="Unassembled WGS sequence"/>
</dbReference>
<dbReference type="GO" id="GO:0016616">
    <property type="term" value="F:oxidoreductase activity, acting on the CH-OH group of donors, NAD or NADP as acceptor"/>
    <property type="evidence" value="ECO:0007669"/>
    <property type="project" value="TreeGrafter"/>
</dbReference>
<dbReference type="EMBL" id="JAAXOO010000002">
    <property type="protein sequence ID" value="NKY33166.1"/>
    <property type="molecule type" value="Genomic_DNA"/>
</dbReference>
<evidence type="ECO:0000313" key="3">
    <source>
        <dbReference type="Proteomes" id="UP000565715"/>
    </source>
</evidence>
<dbReference type="AlphaFoldDB" id="A0A846XEM0"/>